<dbReference type="SMART" id="SM00382">
    <property type="entry name" value="AAA"/>
    <property type="match status" value="1"/>
</dbReference>
<evidence type="ECO:0000256" key="5">
    <source>
        <dbReference type="ARBA" id="ARBA00022840"/>
    </source>
</evidence>
<dbReference type="InterPro" id="IPR003439">
    <property type="entry name" value="ABC_transporter-like_ATP-bd"/>
</dbReference>
<evidence type="ECO:0000259" key="6">
    <source>
        <dbReference type="PROSITE" id="PS50893"/>
    </source>
</evidence>
<name>A0ABR6XMQ1_9BURK</name>
<reference evidence="7 8" key="1">
    <citation type="submission" date="2020-08" db="EMBL/GenBank/DDBJ databases">
        <title>Novel species isolated from subtropical streams in China.</title>
        <authorList>
            <person name="Lu H."/>
        </authorList>
    </citation>
    <scope>NUCLEOTIDE SEQUENCE [LARGE SCALE GENOMIC DNA]</scope>
    <source>
        <strain evidence="7 8">KCTC 52442</strain>
    </source>
</reference>
<gene>
    <name evidence="7" type="ORF">H8K33_04025</name>
</gene>
<dbReference type="Pfam" id="PF00005">
    <property type="entry name" value="ABC_tran"/>
    <property type="match status" value="1"/>
</dbReference>
<keyword evidence="3" id="KW-1003">Cell membrane</keyword>
<proteinExistence type="inferred from homology"/>
<evidence type="ECO:0000256" key="4">
    <source>
        <dbReference type="ARBA" id="ARBA00022741"/>
    </source>
</evidence>
<feature type="domain" description="ABC transporter" evidence="6">
    <location>
        <begin position="7"/>
        <end position="234"/>
    </location>
</feature>
<keyword evidence="3" id="KW-0472">Membrane</keyword>
<evidence type="ECO:0000313" key="7">
    <source>
        <dbReference type="EMBL" id="MBC3830671.1"/>
    </source>
</evidence>
<dbReference type="EMBL" id="JACOFU010000001">
    <property type="protein sequence ID" value="MBC3830671.1"/>
    <property type="molecule type" value="Genomic_DNA"/>
</dbReference>
<dbReference type="SUPFAM" id="SSF52540">
    <property type="entry name" value="P-loop containing nucleoside triphosphate hydrolases"/>
    <property type="match status" value="1"/>
</dbReference>
<dbReference type="Gene3D" id="3.40.50.300">
    <property type="entry name" value="P-loop containing nucleotide triphosphate hydrolases"/>
    <property type="match status" value="1"/>
</dbReference>
<comment type="caution">
    <text evidence="7">The sequence shown here is derived from an EMBL/GenBank/DDBJ whole genome shotgun (WGS) entry which is preliminary data.</text>
</comment>
<evidence type="ECO:0000256" key="2">
    <source>
        <dbReference type="ARBA" id="ARBA00022448"/>
    </source>
</evidence>
<dbReference type="Proteomes" id="UP000643610">
    <property type="component" value="Unassembled WGS sequence"/>
</dbReference>
<evidence type="ECO:0000256" key="3">
    <source>
        <dbReference type="ARBA" id="ARBA00022475"/>
    </source>
</evidence>
<dbReference type="InterPro" id="IPR027417">
    <property type="entry name" value="P-loop_NTPase"/>
</dbReference>
<dbReference type="PANTHER" id="PTHR43335">
    <property type="entry name" value="ABC TRANSPORTER, ATP-BINDING PROTEIN"/>
    <property type="match status" value="1"/>
</dbReference>
<evidence type="ECO:0000256" key="1">
    <source>
        <dbReference type="ARBA" id="ARBA00005417"/>
    </source>
</evidence>
<organism evidence="7 8">
    <name type="scientific">Undibacterium amnicola</name>
    <dbReference type="NCBI Taxonomy" id="1834038"/>
    <lineage>
        <taxon>Bacteria</taxon>
        <taxon>Pseudomonadati</taxon>
        <taxon>Pseudomonadota</taxon>
        <taxon>Betaproteobacteria</taxon>
        <taxon>Burkholderiales</taxon>
        <taxon>Oxalobacteraceae</taxon>
        <taxon>Undibacterium</taxon>
    </lineage>
</organism>
<protein>
    <submittedName>
        <fullName evidence="7">ATP-binding cassette domain-containing protein</fullName>
    </submittedName>
</protein>
<evidence type="ECO:0000313" key="8">
    <source>
        <dbReference type="Proteomes" id="UP000643610"/>
    </source>
</evidence>
<keyword evidence="2" id="KW-0813">Transport</keyword>
<dbReference type="GO" id="GO:0005524">
    <property type="term" value="F:ATP binding"/>
    <property type="evidence" value="ECO:0007669"/>
    <property type="project" value="UniProtKB-KW"/>
</dbReference>
<keyword evidence="4" id="KW-0547">Nucleotide-binding</keyword>
<keyword evidence="8" id="KW-1185">Reference proteome</keyword>
<sequence>MVGDLAIQMTKVRKRFASHEVLKNLNLAVPQKSIFAFLGNNGEGKSTAIRLMVGLLRPDSGDIQVLGRSIFSDRQSILRDIGCLVEAPSAYPNLTATEFLKIACLIKALPNQEIDRVLELVSLRTDSGRLIRHFSLGMKQRLALAHALLGRPRLLILDEPTNGLDPAGIQEIRHLISSLPEQAECTVFVSSHQLDEVEKIASHLALLKDGEVQFQCKLDEIYATQVGALSLNVDDAVQVASLLHTNEFRTQVISATQLLVTEISQEFAYRVNACVVQANFRLHGSSFEKPSLEQWFHQQTQARVA</sequence>
<dbReference type="PROSITE" id="PS50893">
    <property type="entry name" value="ABC_TRANSPORTER_2"/>
    <property type="match status" value="1"/>
</dbReference>
<dbReference type="InterPro" id="IPR003593">
    <property type="entry name" value="AAA+_ATPase"/>
</dbReference>
<dbReference type="PANTHER" id="PTHR43335:SF4">
    <property type="entry name" value="ABC TRANSPORTER, ATP-BINDING PROTEIN"/>
    <property type="match status" value="1"/>
</dbReference>
<comment type="similarity">
    <text evidence="1">Belongs to the ABC transporter superfamily.</text>
</comment>
<keyword evidence="5 7" id="KW-0067">ATP-binding</keyword>
<accession>A0ABR6XMQ1</accession>